<dbReference type="EMBL" id="CAKXZS010000023">
    <property type="protein sequence ID" value="CAH2401912.1"/>
    <property type="molecule type" value="Genomic_DNA"/>
</dbReference>
<evidence type="ECO:0008006" key="4">
    <source>
        <dbReference type="Google" id="ProtNLM"/>
    </source>
</evidence>
<keyword evidence="3" id="KW-1185">Reference proteome</keyword>
<proteinExistence type="predicted"/>
<gene>
    <name evidence="2" type="ORF">MES4922_30336</name>
</gene>
<name>A0ABN8JY44_9HYPH</name>
<keyword evidence="1" id="KW-1133">Transmembrane helix</keyword>
<dbReference type="Proteomes" id="UP001152604">
    <property type="component" value="Unassembled WGS sequence"/>
</dbReference>
<evidence type="ECO:0000256" key="1">
    <source>
        <dbReference type="SAM" id="Phobius"/>
    </source>
</evidence>
<keyword evidence="1" id="KW-0472">Membrane</keyword>
<keyword evidence="1" id="KW-0812">Transmembrane</keyword>
<accession>A0ABN8JY44</accession>
<reference evidence="2" key="1">
    <citation type="submission" date="2022-03" db="EMBL/GenBank/DDBJ databases">
        <authorList>
            <person name="Brunel B."/>
        </authorList>
    </citation>
    <scope>NUCLEOTIDE SEQUENCE</scope>
    <source>
        <strain evidence="2">STM4922sample</strain>
    </source>
</reference>
<sequence>MAKHLNASTGPTRWLFFGMYGDVIDCVGMLIFLPSERAAHLAIL</sequence>
<evidence type="ECO:0000313" key="2">
    <source>
        <dbReference type="EMBL" id="CAH2401912.1"/>
    </source>
</evidence>
<comment type="caution">
    <text evidence="2">The sequence shown here is derived from an EMBL/GenBank/DDBJ whole genome shotgun (WGS) entry which is preliminary data.</text>
</comment>
<organism evidence="2 3">
    <name type="scientific">Mesorhizobium ventifaucium</name>
    <dbReference type="NCBI Taxonomy" id="666020"/>
    <lineage>
        <taxon>Bacteria</taxon>
        <taxon>Pseudomonadati</taxon>
        <taxon>Pseudomonadota</taxon>
        <taxon>Alphaproteobacteria</taxon>
        <taxon>Hyphomicrobiales</taxon>
        <taxon>Phyllobacteriaceae</taxon>
        <taxon>Mesorhizobium</taxon>
    </lineage>
</organism>
<protein>
    <recommendedName>
        <fullName evidence="4">MFS transporter</fullName>
    </recommendedName>
</protein>
<evidence type="ECO:0000313" key="3">
    <source>
        <dbReference type="Proteomes" id="UP001152604"/>
    </source>
</evidence>
<feature type="transmembrane region" description="Helical" evidence="1">
    <location>
        <begin position="14"/>
        <end position="33"/>
    </location>
</feature>